<name>A0ABW6TKE7_9NOCA</name>
<keyword evidence="3" id="KW-1185">Reference proteome</keyword>
<dbReference type="Proteomes" id="UP001602089">
    <property type="component" value="Unassembled WGS sequence"/>
</dbReference>
<proteinExistence type="predicted"/>
<evidence type="ECO:0000313" key="2">
    <source>
        <dbReference type="EMBL" id="MFF4026612.1"/>
    </source>
</evidence>
<sequence>MPQSKLSEPPVVYIEAYAGDLYLERPEEVTRYRAALSAIQQVALDEHDSRNMILALAEEFA</sequence>
<evidence type="ECO:0000313" key="3">
    <source>
        <dbReference type="Proteomes" id="UP001602089"/>
    </source>
</evidence>
<reference evidence="2 3" key="1">
    <citation type="submission" date="2024-10" db="EMBL/GenBank/DDBJ databases">
        <title>The Natural Products Discovery Center: Release of the First 8490 Sequenced Strains for Exploring Actinobacteria Biosynthetic Diversity.</title>
        <authorList>
            <person name="Kalkreuter E."/>
            <person name="Kautsar S.A."/>
            <person name="Yang D."/>
            <person name="Bader C.D."/>
            <person name="Teijaro C.N."/>
            <person name="Fluegel L."/>
            <person name="Davis C.M."/>
            <person name="Simpson J.R."/>
            <person name="Lauterbach L."/>
            <person name="Steele A.D."/>
            <person name="Gui C."/>
            <person name="Meng S."/>
            <person name="Li G."/>
            <person name="Viehrig K."/>
            <person name="Ye F."/>
            <person name="Su P."/>
            <person name="Kiefer A.F."/>
            <person name="Nichols A."/>
            <person name="Cepeda A.J."/>
            <person name="Yan W."/>
            <person name="Fan B."/>
            <person name="Jiang Y."/>
            <person name="Adhikari A."/>
            <person name="Zheng C.-J."/>
            <person name="Schuster L."/>
            <person name="Cowan T.M."/>
            <person name="Smanski M.J."/>
            <person name="Chevrette M.G."/>
            <person name="De Carvalho L.P.S."/>
            <person name="Shen B."/>
        </authorList>
    </citation>
    <scope>NUCLEOTIDE SEQUENCE [LARGE SCALE GENOMIC DNA]</scope>
    <source>
        <strain evidence="2 3">NPDC001867</strain>
    </source>
</reference>
<dbReference type="InterPro" id="IPR043917">
    <property type="entry name" value="DUF5753"/>
</dbReference>
<dbReference type="Pfam" id="PF19054">
    <property type="entry name" value="DUF5753"/>
    <property type="match status" value="1"/>
</dbReference>
<comment type="caution">
    <text evidence="2">The sequence shown here is derived from an EMBL/GenBank/DDBJ whole genome shotgun (WGS) entry which is preliminary data.</text>
</comment>
<gene>
    <name evidence="2" type="ORF">ACFYY5_27555</name>
</gene>
<evidence type="ECO:0000259" key="1">
    <source>
        <dbReference type="Pfam" id="PF19054"/>
    </source>
</evidence>
<dbReference type="EMBL" id="JBIATK010000011">
    <property type="protein sequence ID" value="MFF4026612.1"/>
    <property type="molecule type" value="Genomic_DNA"/>
</dbReference>
<protein>
    <submittedName>
        <fullName evidence="2">Scr1 family TA system antitoxin-like transcriptional regulator</fullName>
    </submittedName>
</protein>
<feature type="domain" description="DUF5753" evidence="1">
    <location>
        <begin position="8"/>
        <end position="53"/>
    </location>
</feature>
<organism evidence="2 3">
    <name type="scientific">Nocardia elegans</name>
    <dbReference type="NCBI Taxonomy" id="300029"/>
    <lineage>
        <taxon>Bacteria</taxon>
        <taxon>Bacillati</taxon>
        <taxon>Actinomycetota</taxon>
        <taxon>Actinomycetes</taxon>
        <taxon>Mycobacteriales</taxon>
        <taxon>Nocardiaceae</taxon>
        <taxon>Nocardia</taxon>
    </lineage>
</organism>
<accession>A0ABW6TKE7</accession>
<dbReference type="RefSeq" id="WP_387131775.1">
    <property type="nucleotide sequence ID" value="NZ_JBIATK010000011.1"/>
</dbReference>